<accession>A0A246JPB1</accession>
<dbReference type="AlphaFoldDB" id="A0A246JPB1"/>
<feature type="binding site" evidence="5">
    <location>
        <position position="285"/>
    </location>
    <ligand>
        <name>Zn(2+)</name>
        <dbReference type="ChEBI" id="CHEBI:29105"/>
        <note>catalytic</note>
    </ligand>
</feature>
<reference evidence="7 8" key="1">
    <citation type="journal article" date="2010" name="Int. J. Syst. Evol. Microbiol.">
        <title>Sphingopyxis bauzanensis sp. nov., a psychrophilic bacterium isolated from soil.</title>
        <authorList>
            <person name="Zhang D.C."/>
            <person name="Liu H.C."/>
            <person name="Xin Y.H."/>
            <person name="Zhou Y.G."/>
            <person name="Schinner F."/>
            <person name="Margesin R."/>
        </authorList>
    </citation>
    <scope>NUCLEOTIDE SEQUENCE [LARGE SCALE GENOMIC DNA]</scope>
    <source>
        <strain evidence="7 8">DSM 22271</strain>
    </source>
</reference>
<dbReference type="FunFam" id="3.20.20.140:FF:000039">
    <property type="entry name" value="Adenine deaminase"/>
    <property type="match status" value="1"/>
</dbReference>
<feature type="active site" description="Proton donor" evidence="5">
    <location>
        <position position="207"/>
    </location>
</feature>
<protein>
    <recommendedName>
        <fullName evidence="5">Adenine deaminase</fullName>
        <shortName evidence="5">ADE</shortName>
        <ecNumber evidence="5">3.5.4.2</ecNumber>
    </recommendedName>
    <alternativeName>
        <fullName evidence="5">Adenine aminohydrolase</fullName>
        <shortName evidence="5">AAH</shortName>
    </alternativeName>
</protein>
<dbReference type="InterPro" id="IPR006330">
    <property type="entry name" value="Ado/ade_deaminase"/>
</dbReference>
<keyword evidence="3 5" id="KW-0862">Zinc</keyword>
<evidence type="ECO:0000256" key="4">
    <source>
        <dbReference type="ARBA" id="ARBA00023080"/>
    </source>
</evidence>
<evidence type="ECO:0000313" key="8">
    <source>
        <dbReference type="Proteomes" id="UP000197361"/>
    </source>
</evidence>
<dbReference type="Gene3D" id="3.20.20.140">
    <property type="entry name" value="Metal-dependent hydrolases"/>
    <property type="match status" value="1"/>
</dbReference>
<dbReference type="EC" id="3.5.4.2" evidence="5"/>
<dbReference type="InterPro" id="IPR001365">
    <property type="entry name" value="A_deaminase_dom"/>
</dbReference>
<dbReference type="HAMAP" id="MF_01962">
    <property type="entry name" value="Adenine_deaminase"/>
    <property type="match status" value="1"/>
</dbReference>
<dbReference type="GO" id="GO:0043103">
    <property type="term" value="P:hypoxanthine salvage"/>
    <property type="evidence" value="ECO:0007669"/>
    <property type="project" value="UniProtKB-UniRule"/>
</dbReference>
<comment type="similarity">
    <text evidence="5">Belongs to the metallo-dependent hydrolases superfamily. Adenosine and AMP deaminases family. Adenine deaminase type 2 subfamily.</text>
</comment>
<dbReference type="RefSeq" id="WP_088442653.1">
    <property type="nucleotide sequence ID" value="NZ_BMMC01000008.1"/>
</dbReference>
<dbReference type="PANTHER" id="PTHR43114:SF6">
    <property type="entry name" value="ADENINE DEAMINASE"/>
    <property type="match status" value="1"/>
</dbReference>
<dbReference type="GO" id="GO:0009117">
    <property type="term" value="P:nucleotide metabolic process"/>
    <property type="evidence" value="ECO:0007669"/>
    <property type="project" value="UniProtKB-KW"/>
</dbReference>
<feature type="domain" description="Adenosine deaminase" evidence="6">
    <location>
        <begin position="19"/>
        <end position="339"/>
    </location>
</feature>
<dbReference type="InterPro" id="IPR032466">
    <property type="entry name" value="Metal_Hydrolase"/>
</dbReference>
<dbReference type="NCBIfam" id="NF006850">
    <property type="entry name" value="PRK09358.1-6"/>
    <property type="match status" value="1"/>
</dbReference>
<dbReference type="GO" id="GO:0008270">
    <property type="term" value="F:zinc ion binding"/>
    <property type="evidence" value="ECO:0007669"/>
    <property type="project" value="UniProtKB-UniRule"/>
</dbReference>
<dbReference type="InterPro" id="IPR028892">
    <property type="entry name" value="ADE"/>
</dbReference>
<evidence type="ECO:0000256" key="5">
    <source>
        <dbReference type="HAMAP-Rule" id="MF_01962"/>
    </source>
</evidence>
<dbReference type="PANTHER" id="PTHR43114">
    <property type="entry name" value="ADENINE DEAMINASE"/>
    <property type="match status" value="1"/>
</dbReference>
<dbReference type="OrthoDB" id="105475at2"/>
<keyword evidence="8" id="KW-1185">Reference proteome</keyword>
<gene>
    <name evidence="7" type="ORF">CDQ92_16395</name>
</gene>
<keyword evidence="1 5" id="KW-0479">Metal-binding</keyword>
<comment type="caution">
    <text evidence="7">The sequence shown here is derived from an EMBL/GenBank/DDBJ whole genome shotgun (WGS) entry which is preliminary data.</text>
</comment>
<dbReference type="EMBL" id="NISK01000004">
    <property type="protein sequence ID" value="OWQ94652.1"/>
    <property type="molecule type" value="Genomic_DNA"/>
</dbReference>
<dbReference type="CDD" id="cd01320">
    <property type="entry name" value="ADA"/>
    <property type="match status" value="1"/>
</dbReference>
<dbReference type="SUPFAM" id="SSF51556">
    <property type="entry name" value="Metallo-dependent hydrolases"/>
    <property type="match status" value="1"/>
</dbReference>
<evidence type="ECO:0000256" key="1">
    <source>
        <dbReference type="ARBA" id="ARBA00022723"/>
    </source>
</evidence>
<dbReference type="GO" id="GO:0000034">
    <property type="term" value="F:adenine deaminase activity"/>
    <property type="evidence" value="ECO:0007669"/>
    <property type="project" value="UniProtKB-UniRule"/>
</dbReference>
<feature type="binding site" evidence="5">
    <location>
        <position position="24"/>
    </location>
    <ligand>
        <name>Zn(2+)</name>
        <dbReference type="ChEBI" id="CHEBI:29105"/>
        <note>catalytic</note>
    </ligand>
</feature>
<keyword evidence="2 5" id="KW-0378">Hydrolase</keyword>
<comment type="function">
    <text evidence="5">Catalyzes the hydrolytic deamination of adenine to hypoxanthine. Plays an important role in the purine salvage pathway and in nitrogen catabolism.</text>
</comment>
<evidence type="ECO:0000256" key="3">
    <source>
        <dbReference type="ARBA" id="ARBA00022833"/>
    </source>
</evidence>
<keyword evidence="4 5" id="KW-0546">Nucleotide metabolism</keyword>
<feature type="site" description="Important for catalytic activity" evidence="5">
    <location>
        <position position="228"/>
    </location>
</feature>
<sequence length="343" mass="37482">MHDGFASADDRATFIAALPKAELHLHIEGSLEPELMFELAQRNNVAIPFANVEEVRAAYAFSNLQDFLDIYYQGMGVLHTEQDFFDLTTAYLARAHADAVRHVEIFFDPQGHTERGIAFATVVLGISRALDDALARYGITSKLIMCFLRHLSEAEADATLDEALPYLGRIDGVGLDSSEVGHPPSKFERVFARARSLDLKIVAHAGEEGPPAYVYEALDLLKVDRIDHGNRSLEDPALVARLAAAGMTLTVCPLSNLKLCVVDDMAAHPLKIMLSARLHATVNSDDPSYFGGYVNANYQAVADALDLSKAELLTLARNSFTGSFLDDAAKAKQLATIDAYTQR</sequence>
<dbReference type="GO" id="GO:0006146">
    <property type="term" value="P:adenine catabolic process"/>
    <property type="evidence" value="ECO:0007669"/>
    <property type="project" value="UniProtKB-UniRule"/>
</dbReference>
<dbReference type="Proteomes" id="UP000197361">
    <property type="component" value="Unassembled WGS sequence"/>
</dbReference>
<name>A0A246JPB1_9SPHN</name>
<evidence type="ECO:0000259" key="6">
    <source>
        <dbReference type="Pfam" id="PF00962"/>
    </source>
</evidence>
<proteinExistence type="inferred from homology"/>
<comment type="cofactor">
    <cofactor evidence="5">
        <name>Zn(2+)</name>
        <dbReference type="ChEBI" id="CHEBI:29105"/>
    </cofactor>
    <text evidence="5">Binds 1 zinc ion per subunit.</text>
</comment>
<feature type="binding site" evidence="5">
    <location>
        <position position="286"/>
    </location>
    <ligand>
        <name>substrate</name>
    </ligand>
</feature>
<evidence type="ECO:0000256" key="2">
    <source>
        <dbReference type="ARBA" id="ARBA00022801"/>
    </source>
</evidence>
<comment type="catalytic activity">
    <reaction evidence="5">
        <text>adenine + H2O + H(+) = hypoxanthine + NH4(+)</text>
        <dbReference type="Rhea" id="RHEA:23688"/>
        <dbReference type="ChEBI" id="CHEBI:15377"/>
        <dbReference type="ChEBI" id="CHEBI:15378"/>
        <dbReference type="ChEBI" id="CHEBI:16708"/>
        <dbReference type="ChEBI" id="CHEBI:17368"/>
        <dbReference type="ChEBI" id="CHEBI:28938"/>
        <dbReference type="EC" id="3.5.4.2"/>
    </reaction>
</comment>
<dbReference type="GO" id="GO:0005829">
    <property type="term" value="C:cytosol"/>
    <property type="evidence" value="ECO:0007669"/>
    <property type="project" value="TreeGrafter"/>
</dbReference>
<evidence type="ECO:0000313" key="7">
    <source>
        <dbReference type="EMBL" id="OWQ94652.1"/>
    </source>
</evidence>
<dbReference type="NCBIfam" id="TIGR01430">
    <property type="entry name" value="aden_deam"/>
    <property type="match status" value="1"/>
</dbReference>
<dbReference type="Pfam" id="PF00962">
    <property type="entry name" value="A_deaminase"/>
    <property type="match status" value="1"/>
</dbReference>
<feature type="binding site" evidence="5">
    <location>
        <position position="204"/>
    </location>
    <ligand>
        <name>Zn(2+)</name>
        <dbReference type="ChEBI" id="CHEBI:29105"/>
        <note>catalytic</note>
    </ligand>
</feature>
<feature type="binding site" evidence="5">
    <location>
        <position position="26"/>
    </location>
    <ligand>
        <name>Zn(2+)</name>
        <dbReference type="ChEBI" id="CHEBI:29105"/>
        <note>catalytic</note>
    </ligand>
</feature>
<organism evidence="7 8">
    <name type="scientific">Sphingopyxis bauzanensis</name>
    <dbReference type="NCBI Taxonomy" id="651663"/>
    <lineage>
        <taxon>Bacteria</taxon>
        <taxon>Pseudomonadati</taxon>
        <taxon>Pseudomonadota</taxon>
        <taxon>Alphaproteobacteria</taxon>
        <taxon>Sphingomonadales</taxon>
        <taxon>Sphingomonadaceae</taxon>
        <taxon>Sphingopyxis</taxon>
    </lineage>
</organism>